<dbReference type="AlphaFoldDB" id="A0A5B7E4G0"/>
<comment type="caution">
    <text evidence="2">The sequence shown here is derived from an EMBL/GenBank/DDBJ whole genome shotgun (WGS) entry which is preliminary data.</text>
</comment>
<protein>
    <submittedName>
        <fullName evidence="2">Uncharacterized protein</fullName>
    </submittedName>
</protein>
<name>A0A5B7E4G0_PORTR</name>
<keyword evidence="1" id="KW-1133">Transmembrane helix</keyword>
<evidence type="ECO:0000313" key="2">
    <source>
        <dbReference type="EMBL" id="MPC28227.1"/>
    </source>
</evidence>
<reference evidence="2 3" key="1">
    <citation type="submission" date="2019-05" db="EMBL/GenBank/DDBJ databases">
        <title>Another draft genome of Portunus trituberculatus and its Hox gene families provides insights of decapod evolution.</title>
        <authorList>
            <person name="Jeong J.-H."/>
            <person name="Song I."/>
            <person name="Kim S."/>
            <person name="Choi T."/>
            <person name="Kim D."/>
            <person name="Ryu S."/>
            <person name="Kim W."/>
        </authorList>
    </citation>
    <scope>NUCLEOTIDE SEQUENCE [LARGE SCALE GENOMIC DNA]</scope>
    <source>
        <tissue evidence="2">Muscle</tissue>
    </source>
</reference>
<keyword evidence="1" id="KW-0812">Transmembrane</keyword>
<evidence type="ECO:0000313" key="3">
    <source>
        <dbReference type="Proteomes" id="UP000324222"/>
    </source>
</evidence>
<sequence length="77" mass="8496">MPSFKVLRNDISNTFAGLNTWKAYGPGGSLLLFSKTASVFASCLAISIKYVYRHSARGTYTLGDPDEGLEKYDKIEI</sequence>
<gene>
    <name evidence="2" type="ORF">E2C01_021425</name>
</gene>
<evidence type="ECO:0000256" key="1">
    <source>
        <dbReference type="SAM" id="Phobius"/>
    </source>
</evidence>
<organism evidence="2 3">
    <name type="scientific">Portunus trituberculatus</name>
    <name type="common">Swimming crab</name>
    <name type="synonym">Neptunus trituberculatus</name>
    <dbReference type="NCBI Taxonomy" id="210409"/>
    <lineage>
        <taxon>Eukaryota</taxon>
        <taxon>Metazoa</taxon>
        <taxon>Ecdysozoa</taxon>
        <taxon>Arthropoda</taxon>
        <taxon>Crustacea</taxon>
        <taxon>Multicrustacea</taxon>
        <taxon>Malacostraca</taxon>
        <taxon>Eumalacostraca</taxon>
        <taxon>Eucarida</taxon>
        <taxon>Decapoda</taxon>
        <taxon>Pleocyemata</taxon>
        <taxon>Brachyura</taxon>
        <taxon>Eubrachyura</taxon>
        <taxon>Portunoidea</taxon>
        <taxon>Portunidae</taxon>
        <taxon>Portuninae</taxon>
        <taxon>Portunus</taxon>
    </lineage>
</organism>
<feature type="transmembrane region" description="Helical" evidence="1">
    <location>
        <begin position="30"/>
        <end position="52"/>
    </location>
</feature>
<keyword evidence="3" id="KW-1185">Reference proteome</keyword>
<keyword evidence="1" id="KW-0472">Membrane</keyword>
<accession>A0A5B7E4G0</accession>
<proteinExistence type="predicted"/>
<dbReference type="Proteomes" id="UP000324222">
    <property type="component" value="Unassembled WGS sequence"/>
</dbReference>
<dbReference type="EMBL" id="VSRR010001876">
    <property type="protein sequence ID" value="MPC28227.1"/>
    <property type="molecule type" value="Genomic_DNA"/>
</dbReference>